<evidence type="ECO:0000259" key="1">
    <source>
        <dbReference type="Pfam" id="PF14244"/>
    </source>
</evidence>
<evidence type="ECO:0000313" key="2">
    <source>
        <dbReference type="EnsemblPlants" id="cds.evm.model.10.1464"/>
    </source>
</evidence>
<dbReference type="PANTHER" id="PTHR37610">
    <property type="entry name" value="CCHC-TYPE DOMAIN-CONTAINING PROTEIN"/>
    <property type="match status" value="1"/>
</dbReference>
<feature type="domain" description="Retrotransposon Copia-like N-terminal" evidence="1">
    <location>
        <begin position="22"/>
        <end position="67"/>
    </location>
</feature>
<dbReference type="AlphaFoldDB" id="A0A803QJT5"/>
<evidence type="ECO:0000313" key="3">
    <source>
        <dbReference type="Proteomes" id="UP000596661"/>
    </source>
</evidence>
<protein>
    <recommendedName>
        <fullName evidence="1">Retrotransposon Copia-like N-terminal domain-containing protein</fullName>
    </recommendedName>
</protein>
<dbReference type="InterPro" id="IPR029472">
    <property type="entry name" value="Copia-like_N"/>
</dbReference>
<dbReference type="Gramene" id="evm.model.10.1464">
    <property type="protein sequence ID" value="cds.evm.model.10.1464"/>
    <property type="gene ID" value="evm.TU.10.1464"/>
</dbReference>
<dbReference type="Proteomes" id="UP000596661">
    <property type="component" value="Unassembled WGS sequence"/>
</dbReference>
<proteinExistence type="predicted"/>
<dbReference type="OMA" id="CIHHGEN"/>
<organism evidence="2 3">
    <name type="scientific">Cannabis sativa</name>
    <name type="common">Hemp</name>
    <name type="synonym">Marijuana</name>
    <dbReference type="NCBI Taxonomy" id="3483"/>
    <lineage>
        <taxon>Eukaryota</taxon>
        <taxon>Viridiplantae</taxon>
        <taxon>Streptophyta</taxon>
        <taxon>Embryophyta</taxon>
        <taxon>Tracheophyta</taxon>
        <taxon>Spermatophyta</taxon>
        <taxon>Magnoliopsida</taxon>
        <taxon>eudicotyledons</taxon>
        <taxon>Gunneridae</taxon>
        <taxon>Pentapetalae</taxon>
        <taxon>rosids</taxon>
        <taxon>fabids</taxon>
        <taxon>Rosales</taxon>
        <taxon>Cannabaceae</taxon>
        <taxon>Cannabis</taxon>
    </lineage>
</organism>
<name>A0A803QJT5_CANSA</name>
<dbReference type="Pfam" id="PF14244">
    <property type="entry name" value="Retrotran_gag_3"/>
    <property type="match status" value="1"/>
</dbReference>
<accession>A0A803QJT5</accession>
<dbReference type="EnsemblPlants" id="evm.model.10.1464">
    <property type="protein sequence ID" value="cds.evm.model.10.1464"/>
    <property type="gene ID" value="evm.TU.10.1464"/>
</dbReference>
<keyword evidence="3" id="KW-1185">Reference proteome</keyword>
<reference evidence="2" key="1">
    <citation type="submission" date="2021-03" db="UniProtKB">
        <authorList>
            <consortium name="EnsemblPlants"/>
        </authorList>
    </citation>
    <scope>IDENTIFICATION</scope>
</reference>
<dbReference type="PANTHER" id="PTHR37610:SF97">
    <property type="entry name" value="RETROTRANSPOSON GAG DOMAIN-CONTAINING PROTEIN"/>
    <property type="match status" value="1"/>
</dbReference>
<sequence>MDSNVQPYFDEAQNPYFLSSCDHPGASLVSKILTWCENYNSWHRAMRVALVARNKLKFVNRKLPAPEEDDDNFKLWNCCNNTMISWIFHAISSEIAESVMYMDNATHI</sequence>
<dbReference type="EMBL" id="UZAU01000821">
    <property type="status" value="NOT_ANNOTATED_CDS"/>
    <property type="molecule type" value="Genomic_DNA"/>
</dbReference>